<feature type="compositionally biased region" description="Polar residues" evidence="2">
    <location>
        <begin position="95"/>
        <end position="108"/>
    </location>
</feature>
<feature type="domain" description="Soluble ligand binding" evidence="6">
    <location>
        <begin position="269"/>
        <end position="310"/>
    </location>
</feature>
<feature type="region of interest" description="Disordered" evidence="2">
    <location>
        <begin position="84"/>
        <end position="143"/>
    </location>
</feature>
<accession>A0A4R6SXK2</accession>
<keyword evidence="3" id="KW-1133">Transmembrane helix</keyword>
<name>A0A4R6SXK2_9SPHI</name>
<dbReference type="OrthoDB" id="9808948at2"/>
<dbReference type="InterPro" id="IPR019554">
    <property type="entry name" value="Soluble_ligand-bd"/>
</dbReference>
<dbReference type="Proteomes" id="UP000295620">
    <property type="component" value="Unassembled WGS sequence"/>
</dbReference>
<evidence type="ECO:0000259" key="6">
    <source>
        <dbReference type="Pfam" id="PF10531"/>
    </source>
</evidence>
<feature type="domain" description="Soluble ligand binding" evidence="6">
    <location>
        <begin position="750"/>
        <end position="791"/>
    </location>
</feature>
<evidence type="ECO:0000256" key="4">
    <source>
        <dbReference type="SAM" id="SignalP"/>
    </source>
</evidence>
<feature type="transmembrane region" description="Helical" evidence="3">
    <location>
        <begin position="834"/>
        <end position="853"/>
    </location>
</feature>
<keyword evidence="3" id="KW-0812">Transmembrane</keyword>
<evidence type="ECO:0000256" key="3">
    <source>
        <dbReference type="SAM" id="Phobius"/>
    </source>
</evidence>
<dbReference type="GO" id="GO:0015159">
    <property type="term" value="F:polysaccharide transmembrane transporter activity"/>
    <property type="evidence" value="ECO:0007669"/>
    <property type="project" value="InterPro"/>
</dbReference>
<feature type="compositionally biased region" description="Basic and acidic residues" evidence="2">
    <location>
        <begin position="84"/>
        <end position="94"/>
    </location>
</feature>
<dbReference type="Gene3D" id="3.10.560.10">
    <property type="entry name" value="Outer membrane lipoprotein wza domain like"/>
    <property type="match status" value="6"/>
</dbReference>
<sequence>MNYKRIIAVCSFLISMIICGTAYAQNTNYADAKVDDLTDAQIRQMMDRAESIGYSDAQLEQLAAAQGMKAAEVLKLRQRVEKIRKQDGTSKDNSKTGSASQNTRTTAVEQDRSRGYTGRDQQQDTTRRTNNQNLDPDKKALEEEKKKEIERIFEGIKPKIFGEDLFKKENMTFEPNFRMATPKSYVIGPDDELLIDLTGDNEGEYKAKVSPDGNIRVEYVGLIAVSGLTIENATAKIKNIMSRTYPGLKNGRNDLSVTLGNIRSIKIIVVGEVVKPGTYTVPSLYTVFNVMDESGGPNKNGSYRKIQVIRNNKIVSTLDIYDFLLNGIQKNNIGLRDQDVINVPVYESRVEMSGEVKRPALFEVLSTENFSDLVRFAGGFTNSAYSAQVKVLQNTGKERKITDVFAADYSKFTPANGDKYVIEPILDRFENRVEITGAVFRPGQYELDKGLTLKQLITKAEGLTEDAFLNRAYISRLNADNSPAMLSFDVAKIIAGTEPDIILQREDKITISSIFDLRDEYKVTIQGEVRYPGTFEYADNMNLEALIQIAGGFKEGATPSRIEISRRIKNSDATSASALTAEVFTVKVDQELRILQSGFVLKPFDIVSIRSSETYQVQRQIKVEGEVLYPGTYTITKKDERISDIIVRAGGLSPLAYADGASLKRTGGRAAKVADSLEKAQEEREKLVNLRRLKQSGAKDTTSIEQDIQILRSDLVGIDLVRILKKPLSRQDLIVEDGDVIRVPKELQTVRVTGEVLKPNSIVYLKGKSFRNYIDGAGGFSYNAYKKGANIVYSNGSVAAAKKFLFFNNYPQVKPGAEIFVPKRAEREGMTTQAIVGITTGIASLAAIVLSLFR</sequence>
<dbReference type="Gene3D" id="3.30.1950.10">
    <property type="entry name" value="wza like domain"/>
    <property type="match status" value="1"/>
</dbReference>
<dbReference type="InterPro" id="IPR049712">
    <property type="entry name" value="Poly_export"/>
</dbReference>
<dbReference type="Pfam" id="PF10531">
    <property type="entry name" value="SLBB"/>
    <property type="match status" value="6"/>
</dbReference>
<feature type="domain" description="Soluble ligand binding" evidence="6">
    <location>
        <begin position="433"/>
        <end position="481"/>
    </location>
</feature>
<dbReference type="EMBL" id="SNYC01000004">
    <property type="protein sequence ID" value="TDQ09903.1"/>
    <property type="molecule type" value="Genomic_DNA"/>
</dbReference>
<comment type="caution">
    <text evidence="7">The sequence shown here is derived from an EMBL/GenBank/DDBJ whole genome shotgun (WGS) entry which is preliminary data.</text>
</comment>
<evidence type="ECO:0000259" key="5">
    <source>
        <dbReference type="Pfam" id="PF02563"/>
    </source>
</evidence>
<proteinExistence type="predicted"/>
<feature type="domain" description="Polysaccharide export protein N-terminal" evidence="5">
    <location>
        <begin position="181"/>
        <end position="245"/>
    </location>
</feature>
<protein>
    <submittedName>
        <fullName evidence="7">Protein involved in polysaccharide export with SLBB domain</fullName>
    </submittedName>
</protein>
<dbReference type="Pfam" id="PF02563">
    <property type="entry name" value="Poly_export"/>
    <property type="match status" value="1"/>
</dbReference>
<dbReference type="PANTHER" id="PTHR33619:SF3">
    <property type="entry name" value="POLYSACCHARIDE EXPORT PROTEIN GFCE-RELATED"/>
    <property type="match status" value="1"/>
</dbReference>
<feature type="signal peptide" evidence="4">
    <location>
        <begin position="1"/>
        <end position="24"/>
    </location>
</feature>
<reference evidence="7 8" key="1">
    <citation type="submission" date="2019-03" db="EMBL/GenBank/DDBJ databases">
        <title>Genomic Encyclopedia of Archaeal and Bacterial Type Strains, Phase II (KMG-II): from individual species to whole genera.</title>
        <authorList>
            <person name="Goeker M."/>
        </authorList>
    </citation>
    <scope>NUCLEOTIDE SEQUENCE [LARGE SCALE GENOMIC DNA]</scope>
    <source>
        <strain evidence="7 8">DSM 19035</strain>
    </source>
</reference>
<dbReference type="PANTHER" id="PTHR33619">
    <property type="entry name" value="POLYSACCHARIDE EXPORT PROTEIN GFCE-RELATED"/>
    <property type="match status" value="1"/>
</dbReference>
<dbReference type="InterPro" id="IPR003715">
    <property type="entry name" value="Poly_export_N"/>
</dbReference>
<evidence type="ECO:0000256" key="1">
    <source>
        <dbReference type="ARBA" id="ARBA00022729"/>
    </source>
</evidence>
<feature type="domain" description="Soluble ligand binding" evidence="6">
    <location>
        <begin position="350"/>
        <end position="393"/>
    </location>
</feature>
<keyword evidence="3" id="KW-0472">Membrane</keyword>
<keyword evidence="1 4" id="KW-0732">Signal</keyword>
<keyword evidence="8" id="KW-1185">Reference proteome</keyword>
<organism evidence="7 8">
    <name type="scientific">Pedobacter metabolipauper</name>
    <dbReference type="NCBI Taxonomy" id="425513"/>
    <lineage>
        <taxon>Bacteria</taxon>
        <taxon>Pseudomonadati</taxon>
        <taxon>Bacteroidota</taxon>
        <taxon>Sphingobacteriia</taxon>
        <taxon>Sphingobacteriales</taxon>
        <taxon>Sphingobacteriaceae</taxon>
        <taxon>Pedobacter</taxon>
    </lineage>
</organism>
<dbReference type="AlphaFoldDB" id="A0A4R6SXK2"/>
<feature type="domain" description="Soluble ligand binding" evidence="6">
    <location>
        <begin position="522"/>
        <end position="569"/>
    </location>
</feature>
<gene>
    <name evidence="7" type="ORF">ATK78_2062</name>
</gene>
<evidence type="ECO:0000313" key="8">
    <source>
        <dbReference type="Proteomes" id="UP000295620"/>
    </source>
</evidence>
<dbReference type="RefSeq" id="WP_133575952.1">
    <property type="nucleotide sequence ID" value="NZ_SNYC01000004.1"/>
</dbReference>
<evidence type="ECO:0000256" key="2">
    <source>
        <dbReference type="SAM" id="MobiDB-lite"/>
    </source>
</evidence>
<feature type="domain" description="Soluble ligand binding" evidence="6">
    <location>
        <begin position="621"/>
        <end position="670"/>
    </location>
</feature>
<feature type="chain" id="PRO_5020588207" evidence="4">
    <location>
        <begin position="25"/>
        <end position="854"/>
    </location>
</feature>
<evidence type="ECO:0000313" key="7">
    <source>
        <dbReference type="EMBL" id="TDQ09903.1"/>
    </source>
</evidence>